<dbReference type="SUPFAM" id="SSF53686">
    <property type="entry name" value="Tryptophan synthase beta subunit-like PLP-dependent enzymes"/>
    <property type="match status" value="1"/>
</dbReference>
<keyword evidence="2" id="KW-1185">Reference proteome</keyword>
<sequence length="43" mass="4994">MDKLENLSHYLGRDVYIKRDDLTPLTMGGNKLRKLEYLIADAL</sequence>
<organism evidence="1 2">
    <name type="scientific">Xenorhabdus nematophila (strain ATCC 19061 / DSM 3370 / CCUG 14189 / LMG 1036 / NCIMB 9965 / AN6)</name>
    <dbReference type="NCBI Taxonomy" id="406817"/>
    <lineage>
        <taxon>Bacteria</taxon>
        <taxon>Pseudomonadati</taxon>
        <taxon>Pseudomonadota</taxon>
        <taxon>Gammaproteobacteria</taxon>
        <taxon>Enterobacterales</taxon>
        <taxon>Morganellaceae</taxon>
        <taxon>Xenorhabdus</taxon>
    </lineage>
</organism>
<name>D3VIS3_XENNA</name>
<reference evidence="1 2" key="1">
    <citation type="journal article" date="2011" name="PLoS ONE">
        <title>The entomopathogenic bacterial endosymbionts xenorhabdus and photorhabdus: convergent lifestyles from divergent genomes.</title>
        <authorList>
            <person name="Chaston J.M."/>
            <person name="Suen G."/>
            <person name="Tucker S.L."/>
            <person name="Andersen A.W."/>
            <person name="Bhasin A."/>
            <person name="Bode E."/>
            <person name="Bode H.B."/>
            <person name="Brachmann A.O."/>
            <person name="Cowles C.E."/>
            <person name="Cowles K.N."/>
            <person name="Darby C."/>
            <person name="de Leon L."/>
            <person name="Drace K."/>
            <person name="Du Z."/>
            <person name="Givaudan A."/>
            <person name="Herbert Tran E.E."/>
            <person name="Jewell K.A."/>
            <person name="Knack J.J."/>
            <person name="Krasomil-Osterfeld K.C."/>
            <person name="Kukor R."/>
            <person name="Lanois A."/>
            <person name="Latreille P."/>
            <person name="Leimgruber N.K."/>
            <person name="Lipke C.M."/>
            <person name="Liu R."/>
            <person name="Lu X."/>
            <person name="Martens E.C."/>
            <person name="Marri P.R."/>
            <person name="Medigue C."/>
            <person name="Menard M.L."/>
            <person name="Miller N.M."/>
            <person name="Morales-Soto N."/>
            <person name="Norton S."/>
            <person name="Ogier J.C."/>
            <person name="Orchard S.S."/>
            <person name="Park D."/>
            <person name="Park Y."/>
            <person name="Qurollo B.A."/>
            <person name="Sugar D.R."/>
            <person name="Richards G.R."/>
            <person name="Rouy Z."/>
            <person name="Slominski B."/>
            <person name="Slominski K."/>
            <person name="Snyder H."/>
            <person name="Tjaden B.C."/>
            <person name="van der Hoeven R."/>
            <person name="Welch R.D."/>
            <person name="Wheeler C."/>
            <person name="Xiang B."/>
            <person name="Barbazuk B."/>
            <person name="Gaudriault S."/>
            <person name="Goodner B."/>
            <person name="Slater S.C."/>
            <person name="Forst S."/>
            <person name="Goldman B.S."/>
            <person name="Goodrich-Blair H."/>
        </authorList>
    </citation>
    <scope>NUCLEOTIDE SEQUENCE [LARGE SCALE GENOMIC DNA]</scope>
    <source>
        <strain evidence="2">ATCC 19061 / DSM 3370 / CCUG 14189 / LMG 1036 / NCIMB 9965 / AN6</strain>
    </source>
</reference>
<proteinExistence type="predicted"/>
<protein>
    <submittedName>
        <fullName evidence="1">D-cysteine desulfhydrase, PLP-dependent enzyme</fullName>
    </submittedName>
</protein>
<dbReference type="STRING" id="406817.XNC1_0549"/>
<evidence type="ECO:0000313" key="2">
    <source>
        <dbReference type="Proteomes" id="UP000008075"/>
    </source>
</evidence>
<dbReference type="AlphaFoldDB" id="D3VIS3"/>
<dbReference type="Gene3D" id="3.40.50.1100">
    <property type="match status" value="1"/>
</dbReference>
<evidence type="ECO:0000313" key="1">
    <source>
        <dbReference type="EMBL" id="CBJ88623.1"/>
    </source>
</evidence>
<dbReference type="KEGG" id="xne:XNC1_0549"/>
<dbReference type="HOGENOM" id="CLU_3241632_0_0_6"/>
<gene>
    <name evidence="1" type="ordered locus">XNC1_0549</name>
</gene>
<accession>D3VIS3</accession>
<dbReference type="eggNOG" id="COG2515">
    <property type="taxonomic scope" value="Bacteria"/>
</dbReference>
<dbReference type="InterPro" id="IPR036052">
    <property type="entry name" value="TrpB-like_PALP_sf"/>
</dbReference>
<dbReference type="EMBL" id="FN667742">
    <property type="protein sequence ID" value="CBJ88623.1"/>
    <property type="molecule type" value="Genomic_DNA"/>
</dbReference>
<dbReference type="Proteomes" id="UP000008075">
    <property type="component" value="Chromosome"/>
</dbReference>